<dbReference type="PANTHER" id="PTHR33164">
    <property type="entry name" value="TRANSCRIPTIONAL REGULATOR, MARR FAMILY"/>
    <property type="match status" value="1"/>
</dbReference>
<evidence type="ECO:0000313" key="3">
    <source>
        <dbReference type="Proteomes" id="UP000066480"/>
    </source>
</evidence>
<dbReference type="InterPro" id="IPR000835">
    <property type="entry name" value="HTH_MarR-typ"/>
</dbReference>
<dbReference type="STRING" id="571913.VV02_05470"/>
<dbReference type="Proteomes" id="UP000066480">
    <property type="component" value="Chromosome"/>
</dbReference>
<feature type="domain" description="HTH marR-type" evidence="1">
    <location>
        <begin position="8"/>
        <end position="138"/>
    </location>
</feature>
<dbReference type="GO" id="GO:0003700">
    <property type="term" value="F:DNA-binding transcription factor activity"/>
    <property type="evidence" value="ECO:0007669"/>
    <property type="project" value="InterPro"/>
</dbReference>
<dbReference type="PANTHER" id="PTHR33164:SF99">
    <property type="entry name" value="MARR FAMILY REGULATORY PROTEIN"/>
    <property type="match status" value="1"/>
</dbReference>
<dbReference type="InterPro" id="IPR039422">
    <property type="entry name" value="MarR/SlyA-like"/>
</dbReference>
<accession>A0A0K1JFT2</accession>
<dbReference type="SUPFAM" id="SSF46785">
    <property type="entry name" value="Winged helix' DNA-binding domain"/>
    <property type="match status" value="1"/>
</dbReference>
<dbReference type="PROSITE" id="PS50995">
    <property type="entry name" value="HTH_MARR_2"/>
    <property type="match status" value="1"/>
</dbReference>
<dbReference type="PRINTS" id="PR00598">
    <property type="entry name" value="HTHMARR"/>
</dbReference>
<dbReference type="InterPro" id="IPR036390">
    <property type="entry name" value="WH_DNA-bd_sf"/>
</dbReference>
<dbReference type="Gene3D" id="1.10.10.10">
    <property type="entry name" value="Winged helix-like DNA-binding domain superfamily/Winged helix DNA-binding domain"/>
    <property type="match status" value="1"/>
</dbReference>
<dbReference type="InterPro" id="IPR036388">
    <property type="entry name" value="WH-like_DNA-bd_sf"/>
</dbReference>
<name>A0A0K1JFT2_9MICO</name>
<gene>
    <name evidence="2" type="ORF">VV02_05470</name>
</gene>
<keyword evidence="3" id="KW-1185">Reference proteome</keyword>
<dbReference type="GO" id="GO:0006950">
    <property type="term" value="P:response to stress"/>
    <property type="evidence" value="ECO:0007669"/>
    <property type="project" value="TreeGrafter"/>
</dbReference>
<dbReference type="SMART" id="SM00347">
    <property type="entry name" value="HTH_MARR"/>
    <property type="match status" value="1"/>
</dbReference>
<dbReference type="EMBL" id="CP011112">
    <property type="protein sequence ID" value="AKU15443.1"/>
    <property type="molecule type" value="Genomic_DNA"/>
</dbReference>
<dbReference type="KEGG" id="lmoi:VV02_05470"/>
<dbReference type="RefSeq" id="WP_052590338.1">
    <property type="nucleotide sequence ID" value="NZ_CP011112.1"/>
</dbReference>
<sequence>MSTEPDPATSAWMSMRRLVLELHDRRAAVSEETGMSYLRVKALHRLMAGPLPMRELSAALMTDAPYTTVMVDDLEKRGLATRKVNPSDRRSKLVEITPAGRGVARKAEQVQSAPPTAIAALSQKDLATLERTLRRLVDDTAP</sequence>
<dbReference type="AlphaFoldDB" id="A0A0K1JFT2"/>
<protein>
    <recommendedName>
        <fullName evidence="1">HTH marR-type domain-containing protein</fullName>
    </recommendedName>
</protein>
<proteinExistence type="predicted"/>
<dbReference type="OrthoDB" id="162531at2"/>
<dbReference type="Pfam" id="PF01047">
    <property type="entry name" value="MarR"/>
    <property type="match status" value="1"/>
</dbReference>
<evidence type="ECO:0000259" key="1">
    <source>
        <dbReference type="PROSITE" id="PS50995"/>
    </source>
</evidence>
<reference evidence="2" key="1">
    <citation type="submission" date="2015-03" db="EMBL/GenBank/DDBJ databases">
        <title>Luteipulveratus halotolerans sp. nov., a novel actinobacterium (Dermacoccaceae) from Sarawak, Malaysia.</title>
        <authorList>
            <person name="Juboi H."/>
            <person name="Basik A."/>
            <person name="Shamsul S.S."/>
            <person name="Arnold P."/>
            <person name="Schmitt E.K."/>
            <person name="Sanglier J.-J."/>
            <person name="Yeo T."/>
        </authorList>
    </citation>
    <scope>NUCLEOTIDE SEQUENCE [LARGE SCALE GENOMIC DNA]</scope>
    <source>
        <strain evidence="2">MN07-A0370</strain>
    </source>
</reference>
<evidence type="ECO:0000313" key="2">
    <source>
        <dbReference type="EMBL" id="AKU15443.1"/>
    </source>
</evidence>
<organism evidence="2 3">
    <name type="scientific">Luteipulveratus mongoliensis</name>
    <dbReference type="NCBI Taxonomy" id="571913"/>
    <lineage>
        <taxon>Bacteria</taxon>
        <taxon>Bacillati</taxon>
        <taxon>Actinomycetota</taxon>
        <taxon>Actinomycetes</taxon>
        <taxon>Micrococcales</taxon>
        <taxon>Dermacoccaceae</taxon>
        <taxon>Luteipulveratus</taxon>
    </lineage>
</organism>